<protein>
    <recommendedName>
        <fullName evidence="5">F-box domain-containing protein</fullName>
    </recommendedName>
</protein>
<evidence type="ECO:0000313" key="3">
    <source>
        <dbReference type="EMBL" id="CEH18759.1"/>
    </source>
</evidence>
<proteinExistence type="predicted"/>
<accession>A0A0P1BPC8</accession>
<name>A0A0P1BPC8_9BASI</name>
<dbReference type="AlphaFoldDB" id="A0A0P1BPC8"/>
<keyword evidence="4" id="KW-1185">Reference proteome</keyword>
<feature type="chain" id="PRO_5006059726" description="F-box domain-containing protein" evidence="2">
    <location>
        <begin position="29"/>
        <end position="591"/>
    </location>
</feature>
<dbReference type="OrthoDB" id="10290783at2759"/>
<evidence type="ECO:0008006" key="5">
    <source>
        <dbReference type="Google" id="ProtNLM"/>
    </source>
</evidence>
<dbReference type="Proteomes" id="UP000054845">
    <property type="component" value="Unassembled WGS sequence"/>
</dbReference>
<evidence type="ECO:0000256" key="1">
    <source>
        <dbReference type="SAM" id="MobiDB-lite"/>
    </source>
</evidence>
<evidence type="ECO:0000313" key="4">
    <source>
        <dbReference type="Proteomes" id="UP000054845"/>
    </source>
</evidence>
<feature type="signal peptide" evidence="2">
    <location>
        <begin position="1"/>
        <end position="28"/>
    </location>
</feature>
<dbReference type="EMBL" id="CCYA01000276">
    <property type="protein sequence ID" value="CEH18759.1"/>
    <property type="molecule type" value="Genomic_DNA"/>
</dbReference>
<reference evidence="3 4" key="1">
    <citation type="submission" date="2014-09" db="EMBL/GenBank/DDBJ databases">
        <authorList>
            <person name="Magalhaes I.L.F."/>
            <person name="Oliveira U."/>
            <person name="Santos F.R."/>
            <person name="Vidigal T.H.D.A."/>
            <person name="Brescovit A.D."/>
            <person name="Santos A.J."/>
        </authorList>
    </citation>
    <scope>NUCLEOTIDE SEQUENCE [LARGE SCALE GENOMIC DNA]</scope>
</reference>
<evidence type="ECO:0000256" key="2">
    <source>
        <dbReference type="SAM" id="SignalP"/>
    </source>
</evidence>
<feature type="region of interest" description="Disordered" evidence="1">
    <location>
        <begin position="87"/>
        <end position="113"/>
    </location>
</feature>
<organism evidence="3 4">
    <name type="scientific">Ceraceosorus bombacis</name>
    <dbReference type="NCBI Taxonomy" id="401625"/>
    <lineage>
        <taxon>Eukaryota</taxon>
        <taxon>Fungi</taxon>
        <taxon>Dikarya</taxon>
        <taxon>Basidiomycota</taxon>
        <taxon>Ustilaginomycotina</taxon>
        <taxon>Exobasidiomycetes</taxon>
        <taxon>Ceraceosorales</taxon>
        <taxon>Ceraceosoraceae</taxon>
        <taxon>Ceraceosorus</taxon>
    </lineage>
</organism>
<sequence length="591" mass="65291">MASLLELPLELFEALVALLLSLGRLCDAAKLTQTCRALRFTDSSRRVSYLRARTRLCLSVDETAETHLQHATRALLSSSWPHAVPESGDAALLGPSSSRYEGTPHGARPRGTPLLRRDRVYDLSMDGRVLLAQQLAPRIARDDDEICAPPSEERVESITGIHLPSPAKTYSVDAKADMAVTVSVRKRGIDVEGNVLRQIRVNAIELRSGRLLKSFNQEPSLFDPSEVRVEVHGSSVLLRQGNLAEVRRLAWQGEDDFNSEIKTAWPLIWAPKVISSSQRLLCAHLLSDSVLMLIRPAPATSDHGLDWGSTLEIYNLHQSQPLVAEIRLPIRARPVPGLSYIKCGASIGDKSNLRGQRRNALMLICVEGMIWQAELESFLDLIYPGTALALYTPGQPTYPILDASWVKAHMSRFSLCISEGAPVAETSVSGFRMVAIWRTARQTAGYIRFVDLTPPQAAADGEGRSSRRDEIMTRGGGKEAAIFRTWWAEKERPFIYYDHAFEDYLPDQNVQHTSVMLGGARLLLSSARAVATPYRSDDIADVTLGEHLVEAAESFLEGVVESASRDEEAWEVTEMDGGRAGTFPFAAVWLI</sequence>
<keyword evidence="2" id="KW-0732">Signal</keyword>